<dbReference type="Pfam" id="PF00027">
    <property type="entry name" value="cNMP_binding"/>
    <property type="match status" value="1"/>
</dbReference>
<dbReference type="InterPro" id="IPR018490">
    <property type="entry name" value="cNMP-bd_dom_sf"/>
</dbReference>
<evidence type="ECO:0000259" key="1">
    <source>
        <dbReference type="Pfam" id="PF00027"/>
    </source>
</evidence>
<evidence type="ECO:0000313" key="3">
    <source>
        <dbReference type="Proteomes" id="UP000664495"/>
    </source>
</evidence>
<organism evidence="2 3">
    <name type="scientific">Candidatus Enterococcus murrayae</name>
    <dbReference type="NCBI Taxonomy" id="2815321"/>
    <lineage>
        <taxon>Bacteria</taxon>
        <taxon>Bacillati</taxon>
        <taxon>Bacillota</taxon>
        <taxon>Bacilli</taxon>
        <taxon>Lactobacillales</taxon>
        <taxon>Enterococcaceae</taxon>
        <taxon>Enterococcus</taxon>
    </lineage>
</organism>
<name>A0ABS3HHF8_9ENTE</name>
<accession>A0ABS3HHF8</accession>
<dbReference type="InterPro" id="IPR014710">
    <property type="entry name" value="RmlC-like_jellyroll"/>
</dbReference>
<dbReference type="Proteomes" id="UP000664495">
    <property type="component" value="Unassembled WGS sequence"/>
</dbReference>
<sequence length="197" mass="22445">MTEIEQAVKKLASRYAKVTIKGTVLSRLIELGTLIEFSSDDLIVAAGDNQNKLYLLVDGLIRKYYLDYQGNDLTHQFLEAEQVFSTQHVVFSGQVMCNFEAVEPCRVVCFDYELVQSLMLEEPALTQIYIGMLEETLRIKLVRETALLTESATARYVKLKTEIPNIDQRVNHGHIASYIGVTPVSLSRIRRTLREEK</sequence>
<proteinExistence type="predicted"/>
<dbReference type="InterPro" id="IPR000595">
    <property type="entry name" value="cNMP-bd_dom"/>
</dbReference>
<feature type="domain" description="Cyclic nucleotide-binding" evidence="1">
    <location>
        <begin position="35"/>
        <end position="120"/>
    </location>
</feature>
<comment type="caution">
    <text evidence="2">The sequence shown here is derived from an EMBL/GenBank/DDBJ whole genome shotgun (WGS) entry which is preliminary data.</text>
</comment>
<dbReference type="CDD" id="cd00038">
    <property type="entry name" value="CAP_ED"/>
    <property type="match status" value="1"/>
</dbReference>
<dbReference type="SUPFAM" id="SSF51206">
    <property type="entry name" value="cAMP-binding domain-like"/>
    <property type="match status" value="1"/>
</dbReference>
<dbReference type="EMBL" id="JAFLVR010000026">
    <property type="protein sequence ID" value="MBO0452887.1"/>
    <property type="molecule type" value="Genomic_DNA"/>
</dbReference>
<reference evidence="2 3" key="1">
    <citation type="submission" date="2021-03" db="EMBL/GenBank/DDBJ databases">
        <title>Enterococcal diversity collection.</title>
        <authorList>
            <person name="Gilmore M.S."/>
            <person name="Schwartzman J."/>
            <person name="Van Tyne D."/>
            <person name="Martin M."/>
            <person name="Earl A.M."/>
            <person name="Manson A.L."/>
            <person name="Straub T."/>
            <person name="Salamzade R."/>
            <person name="Saavedra J."/>
            <person name="Lebreton F."/>
            <person name="Prichula J."/>
            <person name="Schaufler K."/>
            <person name="Gaca A."/>
            <person name="Sgardioli B."/>
            <person name="Wagenaar J."/>
            <person name="Strong T."/>
        </authorList>
    </citation>
    <scope>NUCLEOTIDE SEQUENCE [LARGE SCALE GENOMIC DNA]</scope>
    <source>
        <strain evidence="2 3">MJM16</strain>
    </source>
</reference>
<protein>
    <submittedName>
        <fullName evidence="2">Crp/Fnr family transcriptional regulator</fullName>
    </submittedName>
</protein>
<evidence type="ECO:0000313" key="2">
    <source>
        <dbReference type="EMBL" id="MBO0452887.1"/>
    </source>
</evidence>
<gene>
    <name evidence="2" type="ORF">JZO85_11435</name>
</gene>
<dbReference type="Gene3D" id="2.60.120.10">
    <property type="entry name" value="Jelly Rolls"/>
    <property type="match status" value="1"/>
</dbReference>
<keyword evidence="3" id="KW-1185">Reference proteome</keyword>
<dbReference type="RefSeq" id="WP_207108661.1">
    <property type="nucleotide sequence ID" value="NZ_JAFLVR010000026.1"/>
</dbReference>